<dbReference type="InterPro" id="IPR008538">
    <property type="entry name" value="Uma2"/>
</dbReference>
<evidence type="ECO:0000256" key="2">
    <source>
        <dbReference type="RuleBase" id="RU362080"/>
    </source>
</evidence>
<dbReference type="PANTHER" id="PTHR34107">
    <property type="entry name" value="SLL0198 PROTEIN-RELATED"/>
    <property type="match status" value="1"/>
</dbReference>
<dbReference type="KEGG" id="ifn:GM661_00760"/>
<dbReference type="Pfam" id="PF05685">
    <property type="entry name" value="Uma2"/>
    <property type="match status" value="1"/>
</dbReference>
<name>A0A8A7K912_9FIRM</name>
<dbReference type="Gene3D" id="3.90.1570.10">
    <property type="entry name" value="tt1808, chain A"/>
    <property type="match status" value="1"/>
</dbReference>
<dbReference type="InterPro" id="IPR036165">
    <property type="entry name" value="YefM-like_sf"/>
</dbReference>
<organism evidence="4 5">
    <name type="scientific">Iocasia fonsfrigidae</name>
    <dbReference type="NCBI Taxonomy" id="2682810"/>
    <lineage>
        <taxon>Bacteria</taxon>
        <taxon>Bacillati</taxon>
        <taxon>Bacillota</taxon>
        <taxon>Clostridia</taxon>
        <taxon>Halanaerobiales</taxon>
        <taxon>Halanaerobiaceae</taxon>
        <taxon>Iocasia</taxon>
    </lineage>
</organism>
<dbReference type="AlphaFoldDB" id="A0A8A7K912"/>
<accession>A0A8A7K912</accession>
<protein>
    <recommendedName>
        <fullName evidence="2">Antitoxin</fullName>
    </recommendedName>
</protein>
<evidence type="ECO:0000313" key="5">
    <source>
        <dbReference type="Proteomes" id="UP000665020"/>
    </source>
</evidence>
<dbReference type="Pfam" id="PF02604">
    <property type="entry name" value="PhdYeFM_antitox"/>
    <property type="match status" value="1"/>
</dbReference>
<dbReference type="NCBIfam" id="TIGR01552">
    <property type="entry name" value="phd_fam"/>
    <property type="match status" value="1"/>
</dbReference>
<keyword evidence="5" id="KW-1185">Reference proteome</keyword>
<dbReference type="PANTHER" id="PTHR34107:SF4">
    <property type="entry name" value="SLL1222 PROTEIN"/>
    <property type="match status" value="1"/>
</dbReference>
<sequence>MIISSTEVQNNFGKYLGLVNEEDIIISRNGKKVARLVKYFGDNDYIICEGASIYSHEGKKVTYDEFLKIVRESENRYEYIDGQVYLLASPKFRHQMIVAKIFSGLLSWFNNSECQPLTSPFDVTLYKDNKANVVQPDLLVICDQENIEEDGSYKGFPTLVVEVLSESSRSKDIIQKMDLYMHGGVAEYWIVNPFSEEVNIYLFKKNQVENILTFKKKEIAESFVFQGLKIDLKEVFV</sequence>
<dbReference type="EMBL" id="CP046640">
    <property type="protein sequence ID" value="QTL96605.1"/>
    <property type="molecule type" value="Genomic_DNA"/>
</dbReference>
<feature type="domain" description="Putative restriction endonuclease" evidence="3">
    <location>
        <begin position="64"/>
        <end position="231"/>
    </location>
</feature>
<comment type="similarity">
    <text evidence="1 2">Belongs to the phD/YefM antitoxin family.</text>
</comment>
<reference evidence="4" key="1">
    <citation type="submission" date="2019-12" db="EMBL/GenBank/DDBJ databases">
        <authorList>
            <person name="zhang j."/>
            <person name="sun C.M."/>
        </authorList>
    </citation>
    <scope>NUCLEOTIDE SEQUENCE</scope>
    <source>
        <strain evidence="4">NS-1</strain>
    </source>
</reference>
<comment type="function">
    <text evidence="2">Antitoxin component of a type II toxin-antitoxin (TA) system.</text>
</comment>
<dbReference type="InterPro" id="IPR012296">
    <property type="entry name" value="Nuclease_put_TT1808"/>
</dbReference>
<dbReference type="Proteomes" id="UP000665020">
    <property type="component" value="Chromosome"/>
</dbReference>
<dbReference type="SUPFAM" id="SSF143120">
    <property type="entry name" value="YefM-like"/>
    <property type="match status" value="1"/>
</dbReference>
<evidence type="ECO:0000313" key="4">
    <source>
        <dbReference type="EMBL" id="QTL96605.1"/>
    </source>
</evidence>
<evidence type="ECO:0000259" key="3">
    <source>
        <dbReference type="Pfam" id="PF05685"/>
    </source>
</evidence>
<proteinExistence type="inferred from homology"/>
<evidence type="ECO:0000256" key="1">
    <source>
        <dbReference type="ARBA" id="ARBA00009981"/>
    </source>
</evidence>
<dbReference type="CDD" id="cd06260">
    <property type="entry name" value="DUF820-like"/>
    <property type="match status" value="1"/>
</dbReference>
<dbReference type="RefSeq" id="WP_230868322.1">
    <property type="nucleotide sequence ID" value="NZ_CP046640.1"/>
</dbReference>
<gene>
    <name evidence="4" type="ORF">GM661_00760</name>
</gene>
<dbReference type="InterPro" id="IPR006442">
    <property type="entry name" value="Antitoxin_Phd/YefM"/>
</dbReference>
<dbReference type="InterPro" id="IPR011335">
    <property type="entry name" value="Restrct_endonuc-II-like"/>
</dbReference>
<dbReference type="SUPFAM" id="SSF52980">
    <property type="entry name" value="Restriction endonuclease-like"/>
    <property type="match status" value="1"/>
</dbReference>